<name>A0A2S8SW87_9BACT</name>
<dbReference type="EMBL" id="NIGF01000002">
    <property type="protein sequence ID" value="PQV65060.1"/>
    <property type="molecule type" value="Genomic_DNA"/>
</dbReference>
<dbReference type="InterPro" id="IPR029787">
    <property type="entry name" value="Nucleotide_cyclase"/>
</dbReference>
<dbReference type="GO" id="GO:0043709">
    <property type="term" value="P:cell adhesion involved in single-species biofilm formation"/>
    <property type="evidence" value="ECO:0007669"/>
    <property type="project" value="TreeGrafter"/>
</dbReference>
<dbReference type="InterPro" id="IPR000160">
    <property type="entry name" value="GGDEF_dom"/>
</dbReference>
<feature type="region of interest" description="Disordered" evidence="4">
    <location>
        <begin position="56"/>
        <end position="85"/>
    </location>
</feature>
<reference evidence="7 8" key="1">
    <citation type="journal article" date="2018" name="Syst. Appl. Microbiol.">
        <title>Abditibacterium utsteinense sp. nov., the first cultivated member of candidate phylum FBP, isolated from ice-free Antarctic soil samples.</title>
        <authorList>
            <person name="Tahon G."/>
            <person name="Tytgat B."/>
            <person name="Lebbe L."/>
            <person name="Carlier A."/>
            <person name="Willems A."/>
        </authorList>
    </citation>
    <scope>NUCLEOTIDE SEQUENCE [LARGE SCALE GENOMIC DNA]</scope>
    <source>
        <strain evidence="7 8">LMG 29911</strain>
    </source>
</reference>
<dbReference type="OrthoDB" id="9778432at2"/>
<evidence type="ECO:0000256" key="4">
    <source>
        <dbReference type="SAM" id="MobiDB-lite"/>
    </source>
</evidence>
<keyword evidence="8" id="KW-1185">Reference proteome</keyword>
<evidence type="ECO:0000313" key="8">
    <source>
        <dbReference type="Proteomes" id="UP000237684"/>
    </source>
</evidence>
<dbReference type="RefSeq" id="WP_105482366.1">
    <property type="nucleotide sequence ID" value="NZ_NIGF01000002.1"/>
</dbReference>
<evidence type="ECO:0000313" key="7">
    <source>
        <dbReference type="EMBL" id="PQV65060.1"/>
    </source>
</evidence>
<dbReference type="InterPro" id="IPR050469">
    <property type="entry name" value="Diguanylate_Cyclase"/>
</dbReference>
<dbReference type="PANTHER" id="PTHR45138">
    <property type="entry name" value="REGULATORY COMPONENTS OF SENSORY TRANSDUCTION SYSTEM"/>
    <property type="match status" value="1"/>
</dbReference>
<keyword evidence="3" id="KW-0597">Phosphoprotein</keyword>
<evidence type="ECO:0000256" key="2">
    <source>
        <dbReference type="ARBA" id="ARBA00034247"/>
    </source>
</evidence>
<evidence type="ECO:0000259" key="5">
    <source>
        <dbReference type="PROSITE" id="PS50110"/>
    </source>
</evidence>
<dbReference type="Proteomes" id="UP000237684">
    <property type="component" value="Unassembled WGS sequence"/>
</dbReference>
<dbReference type="SMART" id="SM00448">
    <property type="entry name" value="REC"/>
    <property type="match status" value="1"/>
</dbReference>
<dbReference type="NCBIfam" id="TIGR00254">
    <property type="entry name" value="GGDEF"/>
    <property type="match status" value="1"/>
</dbReference>
<organism evidence="7 8">
    <name type="scientific">Abditibacterium utsteinense</name>
    <dbReference type="NCBI Taxonomy" id="1960156"/>
    <lineage>
        <taxon>Bacteria</taxon>
        <taxon>Pseudomonadati</taxon>
        <taxon>Abditibacteriota</taxon>
        <taxon>Abditibacteriia</taxon>
        <taxon>Abditibacteriales</taxon>
        <taxon>Abditibacteriaceae</taxon>
        <taxon>Abditibacterium</taxon>
    </lineage>
</organism>
<dbReference type="GO" id="GO:0005886">
    <property type="term" value="C:plasma membrane"/>
    <property type="evidence" value="ECO:0007669"/>
    <property type="project" value="TreeGrafter"/>
</dbReference>
<dbReference type="GO" id="GO:0000160">
    <property type="term" value="P:phosphorelay signal transduction system"/>
    <property type="evidence" value="ECO:0007669"/>
    <property type="project" value="InterPro"/>
</dbReference>
<evidence type="ECO:0000259" key="6">
    <source>
        <dbReference type="PROSITE" id="PS50887"/>
    </source>
</evidence>
<dbReference type="GO" id="GO:0004672">
    <property type="term" value="F:protein kinase activity"/>
    <property type="evidence" value="ECO:0007669"/>
    <property type="project" value="UniProtKB-ARBA"/>
</dbReference>
<dbReference type="PANTHER" id="PTHR45138:SF9">
    <property type="entry name" value="DIGUANYLATE CYCLASE DGCM-RELATED"/>
    <property type="match status" value="1"/>
</dbReference>
<comment type="caution">
    <text evidence="7">The sequence shown here is derived from an EMBL/GenBank/DDBJ whole genome shotgun (WGS) entry which is preliminary data.</text>
</comment>
<dbReference type="AlphaFoldDB" id="A0A2S8SW87"/>
<evidence type="ECO:0000256" key="1">
    <source>
        <dbReference type="ARBA" id="ARBA00012528"/>
    </source>
</evidence>
<dbReference type="SUPFAM" id="SSF55073">
    <property type="entry name" value="Nucleotide cyclase"/>
    <property type="match status" value="1"/>
</dbReference>
<dbReference type="Pfam" id="PF00072">
    <property type="entry name" value="Response_reg"/>
    <property type="match status" value="1"/>
</dbReference>
<dbReference type="SMART" id="SM00267">
    <property type="entry name" value="GGDEF"/>
    <property type="match status" value="1"/>
</dbReference>
<dbReference type="InterPro" id="IPR008207">
    <property type="entry name" value="Sig_transdc_His_kin_Hpt_dom"/>
</dbReference>
<dbReference type="InterPro" id="IPR036641">
    <property type="entry name" value="HPT_dom_sf"/>
</dbReference>
<dbReference type="PROSITE" id="PS50110">
    <property type="entry name" value="RESPONSE_REGULATORY"/>
    <property type="match status" value="1"/>
</dbReference>
<dbReference type="GO" id="GO:0052621">
    <property type="term" value="F:diguanylate cyclase activity"/>
    <property type="evidence" value="ECO:0007669"/>
    <property type="project" value="UniProtKB-EC"/>
</dbReference>
<sequence length="610" mass="66789">MKTASHAFPNPEAPIEISPNLQAQLDVLRAAYAERLDEKIEAICQMWANYSMQNESSASDSDARFGSDAIGTAEPGNAEREDAEFESNENRLEALKTLHRATHTLAGSGATFGFPAVSDTARRAEIALKALLQSGETPQIDSRGEIEAALADLRLSSRAQEETDTFSGPTETVPVRHAARTVFLFSNGNEGLPSWAPSLEAFGYKLEFFVDPLLLSAAWKVAAPAAIVIDCHDEPMACGQGDVLLSGVLSEMPRDLESPVPVLWTCRSSDLRSRLQSVRLGGAAFFSHPVDVDSLLVKLDDVTAHVAPEPFRILIVDDEPSLGRLFSVILRQAGMETLVVSDPMQFMAPLVDFRPDLILMDVYMPGCSGIELAAVIRQQEAYIGIPIMFLSVETDVSRQLAAMREGGDDFLIKPVQPRHLTSAVTTRVTRARALRNLMVRDSLTGLLNHTKTKEQLGVELDRARRLGHTVSLAMLDIDHFKKVNDAYGHATGDRVLRSLSRLLCQRLRQTDVIGRYGGEEFAVIMTGSNAQDAKRKLEIVREAFSGLSHFCDGYEFRVTFSAGIASTPPCIDAVKLSEAADRALYEAKRSGRNCTILAESDTMWADRAPL</sequence>
<dbReference type="GO" id="GO:1902201">
    <property type="term" value="P:negative regulation of bacterial-type flagellum-dependent cell motility"/>
    <property type="evidence" value="ECO:0007669"/>
    <property type="project" value="TreeGrafter"/>
</dbReference>
<feature type="domain" description="GGDEF" evidence="6">
    <location>
        <begin position="468"/>
        <end position="600"/>
    </location>
</feature>
<protein>
    <recommendedName>
        <fullName evidence="1">diguanylate cyclase</fullName>
        <ecNumber evidence="1">2.7.7.65</ecNumber>
    </recommendedName>
</protein>
<dbReference type="EC" id="2.7.7.65" evidence="1"/>
<dbReference type="Pfam" id="PF00990">
    <property type="entry name" value="GGDEF"/>
    <property type="match status" value="1"/>
</dbReference>
<dbReference type="InterPro" id="IPR011006">
    <property type="entry name" value="CheY-like_superfamily"/>
</dbReference>
<evidence type="ECO:0000256" key="3">
    <source>
        <dbReference type="PROSITE-ProRule" id="PRU00169"/>
    </source>
</evidence>
<dbReference type="SUPFAM" id="SSF52172">
    <property type="entry name" value="CheY-like"/>
    <property type="match status" value="1"/>
</dbReference>
<dbReference type="FunFam" id="3.30.70.270:FF:000001">
    <property type="entry name" value="Diguanylate cyclase domain protein"/>
    <property type="match status" value="1"/>
</dbReference>
<dbReference type="InterPro" id="IPR001789">
    <property type="entry name" value="Sig_transdc_resp-reg_receiver"/>
</dbReference>
<dbReference type="SUPFAM" id="SSF47226">
    <property type="entry name" value="Histidine-containing phosphotransfer domain, HPT domain"/>
    <property type="match status" value="1"/>
</dbReference>
<dbReference type="CDD" id="cd01949">
    <property type="entry name" value="GGDEF"/>
    <property type="match status" value="1"/>
</dbReference>
<gene>
    <name evidence="7" type="ORF">B1R32_10267</name>
</gene>
<proteinExistence type="predicted"/>
<accession>A0A2S8SW87</accession>
<dbReference type="Pfam" id="PF01627">
    <property type="entry name" value="Hpt"/>
    <property type="match status" value="1"/>
</dbReference>
<dbReference type="PROSITE" id="PS50887">
    <property type="entry name" value="GGDEF"/>
    <property type="match status" value="1"/>
</dbReference>
<dbReference type="InterPro" id="IPR043128">
    <property type="entry name" value="Rev_trsase/Diguanyl_cyclase"/>
</dbReference>
<feature type="domain" description="Response regulatory" evidence="5">
    <location>
        <begin position="312"/>
        <end position="428"/>
    </location>
</feature>
<comment type="catalytic activity">
    <reaction evidence="2">
        <text>2 GTP = 3',3'-c-di-GMP + 2 diphosphate</text>
        <dbReference type="Rhea" id="RHEA:24898"/>
        <dbReference type="ChEBI" id="CHEBI:33019"/>
        <dbReference type="ChEBI" id="CHEBI:37565"/>
        <dbReference type="ChEBI" id="CHEBI:58805"/>
        <dbReference type="EC" id="2.7.7.65"/>
    </reaction>
</comment>
<dbReference type="Gene3D" id="1.20.120.160">
    <property type="entry name" value="HPT domain"/>
    <property type="match status" value="1"/>
</dbReference>
<dbReference type="InParanoid" id="A0A2S8SW87"/>
<dbReference type="Gene3D" id="3.30.70.270">
    <property type="match status" value="1"/>
</dbReference>
<feature type="modified residue" description="4-aspartylphosphate" evidence="3">
    <location>
        <position position="361"/>
    </location>
</feature>
<dbReference type="CDD" id="cd00156">
    <property type="entry name" value="REC"/>
    <property type="match status" value="1"/>
</dbReference>
<dbReference type="Gene3D" id="3.40.50.2300">
    <property type="match status" value="1"/>
</dbReference>